<dbReference type="SUPFAM" id="SSF51735">
    <property type="entry name" value="NAD(P)-binding Rossmann-fold domains"/>
    <property type="match status" value="1"/>
</dbReference>
<dbReference type="Gene3D" id="3.40.50.720">
    <property type="entry name" value="NAD(P)-binding Rossmann-like Domain"/>
    <property type="match status" value="1"/>
</dbReference>
<evidence type="ECO:0000256" key="3">
    <source>
        <dbReference type="SAM" id="MobiDB-lite"/>
    </source>
</evidence>
<dbReference type="InParanoid" id="A0A2H3CEY9"/>
<gene>
    <name evidence="5" type="ORF">ARMGADRAFT_1092670</name>
</gene>
<evidence type="ECO:0008006" key="7">
    <source>
        <dbReference type="Google" id="ProtNLM"/>
    </source>
</evidence>
<keyword evidence="4" id="KW-0472">Membrane</keyword>
<proteinExistence type="inferred from homology"/>
<dbReference type="PANTHER" id="PTHR24320">
    <property type="entry name" value="RETINOL DEHYDROGENASE"/>
    <property type="match status" value="1"/>
</dbReference>
<dbReference type="InterPro" id="IPR036291">
    <property type="entry name" value="NAD(P)-bd_dom_sf"/>
</dbReference>
<dbReference type="EMBL" id="KZ293757">
    <property type="protein sequence ID" value="PBK79894.1"/>
    <property type="molecule type" value="Genomic_DNA"/>
</dbReference>
<evidence type="ECO:0000313" key="5">
    <source>
        <dbReference type="EMBL" id="PBK79894.1"/>
    </source>
</evidence>
<reference evidence="6" key="1">
    <citation type="journal article" date="2017" name="Nat. Ecol. Evol.">
        <title>Genome expansion and lineage-specific genetic innovations in the forest pathogenic fungi Armillaria.</title>
        <authorList>
            <person name="Sipos G."/>
            <person name="Prasanna A.N."/>
            <person name="Walter M.C."/>
            <person name="O'Connor E."/>
            <person name="Balint B."/>
            <person name="Krizsan K."/>
            <person name="Kiss B."/>
            <person name="Hess J."/>
            <person name="Varga T."/>
            <person name="Slot J."/>
            <person name="Riley R."/>
            <person name="Boka B."/>
            <person name="Rigling D."/>
            <person name="Barry K."/>
            <person name="Lee J."/>
            <person name="Mihaltcheva S."/>
            <person name="LaButti K."/>
            <person name="Lipzen A."/>
            <person name="Waldron R."/>
            <person name="Moloney N.M."/>
            <person name="Sperisen C."/>
            <person name="Kredics L."/>
            <person name="Vagvoelgyi C."/>
            <person name="Patrignani A."/>
            <person name="Fitzpatrick D."/>
            <person name="Nagy I."/>
            <person name="Doyle S."/>
            <person name="Anderson J.B."/>
            <person name="Grigoriev I.V."/>
            <person name="Gueldener U."/>
            <person name="Muensterkoetter M."/>
            <person name="Nagy L.G."/>
        </authorList>
    </citation>
    <scope>NUCLEOTIDE SEQUENCE [LARGE SCALE GENOMIC DNA]</scope>
    <source>
        <strain evidence="6">Ar21-2</strain>
    </source>
</reference>
<comment type="similarity">
    <text evidence="1">Belongs to the short-chain dehydrogenases/reductases (SDR) family.</text>
</comment>
<keyword evidence="4" id="KW-1133">Transmembrane helix</keyword>
<dbReference type="PANTHER" id="PTHR24320:SF152">
    <property type="entry name" value="SHORT-CHAIN DEHYDROGENASE_REDUCTASE FAMILY PROTEIN"/>
    <property type="match status" value="1"/>
</dbReference>
<dbReference type="OrthoDB" id="191979at2759"/>
<feature type="compositionally biased region" description="Acidic residues" evidence="3">
    <location>
        <begin position="390"/>
        <end position="402"/>
    </location>
</feature>
<keyword evidence="6" id="KW-1185">Reference proteome</keyword>
<feature type="transmembrane region" description="Helical" evidence="4">
    <location>
        <begin position="12"/>
        <end position="38"/>
    </location>
</feature>
<organism evidence="5 6">
    <name type="scientific">Armillaria gallica</name>
    <name type="common">Bulbous honey fungus</name>
    <name type="synonym">Armillaria bulbosa</name>
    <dbReference type="NCBI Taxonomy" id="47427"/>
    <lineage>
        <taxon>Eukaryota</taxon>
        <taxon>Fungi</taxon>
        <taxon>Dikarya</taxon>
        <taxon>Basidiomycota</taxon>
        <taxon>Agaricomycotina</taxon>
        <taxon>Agaricomycetes</taxon>
        <taxon>Agaricomycetidae</taxon>
        <taxon>Agaricales</taxon>
        <taxon>Marasmiineae</taxon>
        <taxon>Physalacriaceae</taxon>
        <taxon>Armillaria</taxon>
    </lineage>
</organism>
<evidence type="ECO:0000256" key="1">
    <source>
        <dbReference type="ARBA" id="ARBA00006484"/>
    </source>
</evidence>
<evidence type="ECO:0000256" key="2">
    <source>
        <dbReference type="ARBA" id="ARBA00023002"/>
    </source>
</evidence>
<feature type="compositionally biased region" description="Basic and acidic residues" evidence="3">
    <location>
        <begin position="423"/>
        <end position="438"/>
    </location>
</feature>
<feature type="region of interest" description="Disordered" evidence="3">
    <location>
        <begin position="373"/>
        <end position="404"/>
    </location>
</feature>
<feature type="region of interest" description="Disordered" evidence="3">
    <location>
        <begin position="423"/>
        <end position="451"/>
    </location>
</feature>
<dbReference type="GO" id="GO:0016491">
    <property type="term" value="F:oxidoreductase activity"/>
    <property type="evidence" value="ECO:0007669"/>
    <property type="project" value="UniProtKB-KW"/>
</dbReference>
<dbReference type="Proteomes" id="UP000217790">
    <property type="component" value="Unassembled WGS sequence"/>
</dbReference>
<evidence type="ECO:0000256" key="4">
    <source>
        <dbReference type="SAM" id="Phobius"/>
    </source>
</evidence>
<evidence type="ECO:0000313" key="6">
    <source>
        <dbReference type="Proteomes" id="UP000217790"/>
    </source>
</evidence>
<dbReference type="OMA" id="EREREQX"/>
<dbReference type="AlphaFoldDB" id="A0A2H3CEY9"/>
<accession>A0A2H3CEY9</accession>
<dbReference type="STRING" id="47427.A0A2H3CEY9"/>
<keyword evidence="4" id="KW-0812">Transmembrane</keyword>
<keyword evidence="2" id="KW-0560">Oxidoreductase</keyword>
<name>A0A2H3CEY9_ARMGA</name>
<sequence length="451" mass="49023">MLSTAHSFTSKLAARAGLSSSSCALFFLVFPALLNIFFPVPFSFPVRIASPDPCFFSRAYYESRPGPSRKDGTGDSLTLLQSLAQRGAHIITLTSEPVESAEVTILIGLLRTSTDNENIYAEQCDLSSPSSIHAFCTRFMAGQDQRLDALLFAHEYQHLGSFEFLSPPTVKLQKERETRSLATFLLINLLLPALLVAPVERDIRIINVVNRFYAVAANSTFSAPFSYFAPSPPRAQKSIFLAEGTPSKTCILTRHIQRVLDALPSAQVPKTDANSSSIPVIDAKTQKSNIVAVSVSPGISRVDTIAPLLYADWTGRFGWSYLRVVLAKQPKDKSDSVIENSVTEMPEEILKPGSLYAECAIVPLKVPSIDFPLPPAKEQSAKGKGKANPEEEMLELPDDGELGGEATGRVVWEAYEAAVKAWQEAEPKKPAKQDDEKPGTSGVAEMGSEGS</sequence>
<protein>
    <recommendedName>
        <fullName evidence="7">NAD(P)-binding protein</fullName>
    </recommendedName>
</protein>